<dbReference type="RefSeq" id="XP_013784314.1">
    <property type="nucleotide sequence ID" value="XM_013928860.1"/>
</dbReference>
<evidence type="ECO:0000313" key="5">
    <source>
        <dbReference type="Proteomes" id="UP000694941"/>
    </source>
</evidence>
<evidence type="ECO:0000313" key="7">
    <source>
        <dbReference type="RefSeq" id="XP_022252471.1"/>
    </source>
</evidence>
<evidence type="ECO:0000313" key="6">
    <source>
        <dbReference type="RefSeq" id="XP_013784314.1"/>
    </source>
</evidence>
<evidence type="ECO:0000256" key="1">
    <source>
        <dbReference type="ARBA" id="ARBA00004502"/>
    </source>
</evidence>
<dbReference type="InterPro" id="IPR004279">
    <property type="entry name" value="Perilipin"/>
</dbReference>
<gene>
    <name evidence="6 7" type="primary">LOC106468433</name>
</gene>
<dbReference type="Gene3D" id="1.20.120.340">
    <property type="entry name" value="Flagellar protein FliS"/>
    <property type="match status" value="1"/>
</dbReference>
<keyword evidence="5" id="KW-1185">Reference proteome</keyword>
<accession>A0ABM1T9B5</accession>
<dbReference type="PANTHER" id="PTHR14024:SF49">
    <property type="entry name" value="LIPID STORAGE DROPLETS SURFACE-BINDING PROTEIN 1"/>
    <property type="match status" value="1"/>
</dbReference>
<dbReference type="Pfam" id="PF03036">
    <property type="entry name" value="Perilipin"/>
    <property type="match status" value="1"/>
</dbReference>
<evidence type="ECO:0000256" key="2">
    <source>
        <dbReference type="ARBA" id="ARBA00006311"/>
    </source>
</evidence>
<keyword evidence="3" id="KW-0551">Lipid droplet</keyword>
<dbReference type="SUPFAM" id="SSF109775">
    <property type="entry name" value="Mannose-6-phosphate receptor binding protein 1 (Tip47), C-terminal domain"/>
    <property type="match status" value="1"/>
</dbReference>
<proteinExistence type="inferred from homology"/>
<protein>
    <submittedName>
        <fullName evidence="6 7">Perilipin-2-like</fullName>
    </submittedName>
</protein>
<evidence type="ECO:0000256" key="4">
    <source>
        <dbReference type="PIRNR" id="PIRNR036881"/>
    </source>
</evidence>
<dbReference type="Proteomes" id="UP000694941">
    <property type="component" value="Unplaced"/>
</dbReference>
<organism evidence="5 7">
    <name type="scientific">Limulus polyphemus</name>
    <name type="common">Atlantic horseshoe crab</name>
    <dbReference type="NCBI Taxonomy" id="6850"/>
    <lineage>
        <taxon>Eukaryota</taxon>
        <taxon>Metazoa</taxon>
        <taxon>Ecdysozoa</taxon>
        <taxon>Arthropoda</taxon>
        <taxon>Chelicerata</taxon>
        <taxon>Merostomata</taxon>
        <taxon>Xiphosura</taxon>
        <taxon>Limulidae</taxon>
        <taxon>Limulus</taxon>
    </lineage>
</organism>
<comment type="similarity">
    <text evidence="2 4">Belongs to the perilipin family.</text>
</comment>
<name>A0ABM1T9B5_LIMPO</name>
<sequence>MPEVEIMSQQQQQEVGCQFIAKISMLPVMSTALGYVTSTYGHIKESNSLVYGALATAEKSVSIVAEQAGPVLSKFGGSIQKIDNLACQGLDKLQEKAPIVTKSPEEILKNTKDFYISSLQKGFNHYDGIKNYGNDKVQEIKQYGYQKASQLITSPYVLVVDSVDKALAVTESCIDYYLPPTGDQALVSENLNEKKELHKDISFERIGHLSSKMKKRLHNRAMEKFQNIQMRSQETVSKLYFTVDLIQYARDNIQDDVNQKFHSTIDNVQKNASWLWEELNRNESEEIAANSSQKTVGQQAVSIARRLTKQLVNTYTGLATTFQTFPAALQENIAFAQKYSLHLHNQLTRIKNLNEISTVMLTEFRHNLKILETSILNMLNNFLLKFPEREMERKSNNSMPTS</sequence>
<evidence type="ECO:0000256" key="3">
    <source>
        <dbReference type="ARBA" id="ARBA00022677"/>
    </source>
</evidence>
<reference evidence="6 7" key="1">
    <citation type="submission" date="2025-05" db="UniProtKB">
        <authorList>
            <consortium name="RefSeq"/>
        </authorList>
    </citation>
    <scope>IDENTIFICATION</scope>
    <source>
        <tissue evidence="6 7">Muscle</tissue>
    </source>
</reference>
<comment type="subcellular location">
    <subcellularLocation>
        <location evidence="1">Lipid droplet</location>
    </subcellularLocation>
</comment>
<dbReference type="PANTHER" id="PTHR14024">
    <property type="entry name" value="PERILIPIN"/>
    <property type="match status" value="1"/>
</dbReference>
<dbReference type="PIRSF" id="PIRSF036881">
    <property type="entry name" value="PAT"/>
    <property type="match status" value="1"/>
</dbReference>
<dbReference type="GeneID" id="106468433"/>
<dbReference type="RefSeq" id="XP_022252471.1">
    <property type="nucleotide sequence ID" value="XM_022396763.1"/>
</dbReference>